<dbReference type="SUPFAM" id="SSF55811">
    <property type="entry name" value="Nudix"/>
    <property type="match status" value="1"/>
</dbReference>
<dbReference type="Proteomes" id="UP001049176">
    <property type="component" value="Chromosome 9"/>
</dbReference>
<dbReference type="EMBL" id="CM032189">
    <property type="protein sequence ID" value="KAG7087750.1"/>
    <property type="molecule type" value="Genomic_DNA"/>
</dbReference>
<keyword evidence="5" id="KW-1185">Reference proteome</keyword>
<dbReference type="PROSITE" id="PS00893">
    <property type="entry name" value="NUDIX_BOX"/>
    <property type="match status" value="1"/>
</dbReference>
<dbReference type="PANTHER" id="PTHR21340">
    <property type="entry name" value="DIADENOSINE 5,5-P1,P4-TETRAPHOSPHATE PYROPHOSPHOHYDROLASE MUTT"/>
    <property type="match status" value="1"/>
</dbReference>
<comment type="similarity">
    <text evidence="2">Belongs to the Nudix hydrolase family.</text>
</comment>
<accession>A0A9P7RQC5</accession>
<comment type="caution">
    <text evidence="4">The sequence shown here is derived from an EMBL/GenBank/DDBJ whole genome shotgun (WGS) entry which is preliminary data.</text>
</comment>
<dbReference type="KEGG" id="more:E1B28_013691"/>
<dbReference type="PANTHER" id="PTHR21340:SF0">
    <property type="entry name" value="BIS(5'-NUCLEOSYL)-TETRAPHOSPHATASE [ASYMMETRICAL]"/>
    <property type="match status" value="1"/>
</dbReference>
<dbReference type="InterPro" id="IPR020084">
    <property type="entry name" value="NUDIX_hydrolase_CS"/>
</dbReference>
<reference evidence="4" key="1">
    <citation type="journal article" date="2021" name="Genome Biol. Evol.">
        <title>The assembled and annotated genome of the fairy-ring fungus Marasmius oreades.</title>
        <authorList>
            <person name="Hiltunen M."/>
            <person name="Ament-Velasquez S.L."/>
            <person name="Johannesson H."/>
        </authorList>
    </citation>
    <scope>NUCLEOTIDE SEQUENCE</scope>
    <source>
        <strain evidence="4">03SP1</strain>
    </source>
</reference>
<dbReference type="Gene3D" id="3.90.79.10">
    <property type="entry name" value="Nucleoside Triphosphate Pyrophosphohydrolase"/>
    <property type="match status" value="1"/>
</dbReference>
<gene>
    <name evidence="4" type="ORF">E1B28_013691</name>
</gene>
<organism evidence="4 5">
    <name type="scientific">Marasmius oreades</name>
    <name type="common">fairy-ring Marasmius</name>
    <dbReference type="NCBI Taxonomy" id="181124"/>
    <lineage>
        <taxon>Eukaryota</taxon>
        <taxon>Fungi</taxon>
        <taxon>Dikarya</taxon>
        <taxon>Basidiomycota</taxon>
        <taxon>Agaricomycotina</taxon>
        <taxon>Agaricomycetes</taxon>
        <taxon>Agaricomycetidae</taxon>
        <taxon>Agaricales</taxon>
        <taxon>Marasmiineae</taxon>
        <taxon>Marasmiaceae</taxon>
        <taxon>Marasmius</taxon>
    </lineage>
</organism>
<dbReference type="AlphaFoldDB" id="A0A9P7RQC5"/>
<dbReference type="GO" id="GO:0006167">
    <property type="term" value="P:AMP biosynthetic process"/>
    <property type="evidence" value="ECO:0007669"/>
    <property type="project" value="TreeGrafter"/>
</dbReference>
<dbReference type="InterPro" id="IPR051325">
    <property type="entry name" value="Nudix_hydrolase_domain"/>
</dbReference>
<dbReference type="Pfam" id="PF00293">
    <property type="entry name" value="NUDIX"/>
    <property type="match status" value="1"/>
</dbReference>
<sequence>MKRAQGGGQPRSSPSLPFHRQQFVFSHFSTRAVPDSGWASPDFMLGAGMVVIQPATNKMVIIKDTRTKHWILPRGRKDIGESLEQTALREAFEETGYEVDFLPMHMVHRQPYAPKDRDKWPLKVTEPIFISTMTWKAKYDLGGKLKDGGGEYLISWYVGQIPENAVHHKGVCMPDEQEYVSHIVSFDEALRLLSSEAEIRVVKFATELYQYHLQFEQELANSASSQGTTEIEGQVQNMAL</sequence>
<dbReference type="InterPro" id="IPR015797">
    <property type="entry name" value="NUDIX_hydrolase-like_dom_sf"/>
</dbReference>
<dbReference type="OrthoDB" id="276276at2759"/>
<evidence type="ECO:0000313" key="5">
    <source>
        <dbReference type="Proteomes" id="UP001049176"/>
    </source>
</evidence>
<dbReference type="GO" id="GO:0004081">
    <property type="term" value="F:bis(5'-nucleosyl)-tetraphosphatase (asymmetrical) activity"/>
    <property type="evidence" value="ECO:0007669"/>
    <property type="project" value="TreeGrafter"/>
</dbReference>
<dbReference type="GeneID" id="66082766"/>
<keyword evidence="1 2" id="KW-0378">Hydrolase</keyword>
<dbReference type="InterPro" id="IPR020476">
    <property type="entry name" value="Nudix_hydrolase"/>
</dbReference>
<dbReference type="RefSeq" id="XP_043004221.1">
    <property type="nucleotide sequence ID" value="XM_043158866.1"/>
</dbReference>
<evidence type="ECO:0000313" key="4">
    <source>
        <dbReference type="EMBL" id="KAG7087750.1"/>
    </source>
</evidence>
<dbReference type="PROSITE" id="PS51462">
    <property type="entry name" value="NUDIX"/>
    <property type="match status" value="1"/>
</dbReference>
<dbReference type="PRINTS" id="PR00502">
    <property type="entry name" value="NUDIXFAMILY"/>
</dbReference>
<protein>
    <recommendedName>
        <fullName evidence="3">Nudix hydrolase domain-containing protein</fullName>
    </recommendedName>
</protein>
<evidence type="ECO:0000256" key="1">
    <source>
        <dbReference type="ARBA" id="ARBA00022801"/>
    </source>
</evidence>
<dbReference type="InterPro" id="IPR000086">
    <property type="entry name" value="NUDIX_hydrolase_dom"/>
</dbReference>
<dbReference type="GO" id="GO:0006754">
    <property type="term" value="P:ATP biosynthetic process"/>
    <property type="evidence" value="ECO:0007669"/>
    <property type="project" value="TreeGrafter"/>
</dbReference>
<proteinExistence type="inferred from homology"/>
<name>A0A9P7RQC5_9AGAR</name>
<evidence type="ECO:0000256" key="2">
    <source>
        <dbReference type="RuleBase" id="RU003476"/>
    </source>
</evidence>
<feature type="domain" description="Nudix hydrolase" evidence="3">
    <location>
        <begin position="42"/>
        <end position="206"/>
    </location>
</feature>
<evidence type="ECO:0000259" key="3">
    <source>
        <dbReference type="PROSITE" id="PS51462"/>
    </source>
</evidence>